<feature type="compositionally biased region" description="Basic and acidic residues" evidence="1">
    <location>
        <begin position="127"/>
        <end position="143"/>
    </location>
</feature>
<reference evidence="2" key="1">
    <citation type="submission" date="2021-12" db="EMBL/GenBank/DDBJ databases">
        <authorList>
            <person name="Martin H S."/>
        </authorList>
    </citation>
    <scope>NUCLEOTIDE SEQUENCE</scope>
</reference>
<dbReference type="AlphaFoldDB" id="A0A8J9YF95"/>
<dbReference type="PANTHER" id="PTHR46601">
    <property type="entry name" value="ULP_PROTEASE DOMAIN-CONTAINING PROTEIN"/>
    <property type="match status" value="1"/>
</dbReference>
<evidence type="ECO:0000256" key="1">
    <source>
        <dbReference type="SAM" id="MobiDB-lite"/>
    </source>
</evidence>
<dbReference type="Proteomes" id="UP000838878">
    <property type="component" value="Chromosome 8"/>
</dbReference>
<feature type="region of interest" description="Disordered" evidence="1">
    <location>
        <begin position="109"/>
        <end position="160"/>
    </location>
</feature>
<feature type="non-terminal residue" evidence="2">
    <location>
        <position position="384"/>
    </location>
</feature>
<evidence type="ECO:0000313" key="3">
    <source>
        <dbReference type="Proteomes" id="UP000838878"/>
    </source>
</evidence>
<protein>
    <submittedName>
        <fullName evidence="2">Uncharacterized protein</fullName>
    </submittedName>
</protein>
<sequence>MPCPVVCKQRIQEDLRITTTPGVREWNLPTTLRPVEEGAGTPTRNCLGWARAATLTNDQLAFLESANIMEDAFPTKFPRFQYNVDLFEKVSLALSIPGNVRSTIQIMNRGRNNRGRGGFGRQPYNEYRAERPPIEFDREDRQKNTTNQGKGNKLSNRDKQRAEAYRVIEGFVDIEAGERSDNVADKHGPDAIWGHLKPVIDFIKEKLPTIRRIHFWSDGPSSQYRQKYNFFLFCEITQNEGFHQATWSFFEASHGKGAADGVGGVVKRTLDARVAYGKDIVDAKSVFEIILESEISVKTFYVSYEDIENIKISNPATILPIPSTMTIHQVIVTENKNTVKYRPLSCFCSRDSSSEGTDTEIEYVESDQSDWIEDEYFDDNDLKK</sequence>
<accession>A0A8J9YF95</accession>
<feature type="compositionally biased region" description="Polar residues" evidence="1">
    <location>
        <begin position="144"/>
        <end position="154"/>
    </location>
</feature>
<dbReference type="OrthoDB" id="7684061at2759"/>
<name>A0A8J9YF95_9NEOP</name>
<proteinExistence type="predicted"/>
<keyword evidence="3" id="KW-1185">Reference proteome</keyword>
<dbReference type="EMBL" id="OV170228">
    <property type="protein sequence ID" value="CAH0730224.1"/>
    <property type="molecule type" value="Genomic_DNA"/>
</dbReference>
<evidence type="ECO:0000313" key="2">
    <source>
        <dbReference type="EMBL" id="CAH0730224.1"/>
    </source>
</evidence>
<gene>
    <name evidence="2" type="ORF">BINO364_LOCUS15226</name>
</gene>
<dbReference type="PANTHER" id="PTHR46601:SF1">
    <property type="entry name" value="ADF-H DOMAIN-CONTAINING PROTEIN"/>
    <property type="match status" value="1"/>
</dbReference>
<organism evidence="2 3">
    <name type="scientific">Brenthis ino</name>
    <name type="common">lesser marbled fritillary</name>
    <dbReference type="NCBI Taxonomy" id="405034"/>
    <lineage>
        <taxon>Eukaryota</taxon>
        <taxon>Metazoa</taxon>
        <taxon>Ecdysozoa</taxon>
        <taxon>Arthropoda</taxon>
        <taxon>Hexapoda</taxon>
        <taxon>Insecta</taxon>
        <taxon>Pterygota</taxon>
        <taxon>Neoptera</taxon>
        <taxon>Endopterygota</taxon>
        <taxon>Lepidoptera</taxon>
        <taxon>Glossata</taxon>
        <taxon>Ditrysia</taxon>
        <taxon>Papilionoidea</taxon>
        <taxon>Nymphalidae</taxon>
        <taxon>Heliconiinae</taxon>
        <taxon>Argynnini</taxon>
        <taxon>Brenthis</taxon>
    </lineage>
</organism>